<proteinExistence type="predicted"/>
<reference evidence="1 2" key="1">
    <citation type="submission" date="2007-10" db="EMBL/GenBank/DDBJ databases">
        <title>Complete sequence of Caldivirga maquilingensis IC-167.</title>
        <authorList>
            <consortium name="US DOE Joint Genome Institute"/>
            <person name="Copeland A."/>
            <person name="Lucas S."/>
            <person name="Lapidus A."/>
            <person name="Barry K."/>
            <person name="Glavina del Rio T."/>
            <person name="Dalin E."/>
            <person name="Tice H."/>
            <person name="Pitluck S."/>
            <person name="Saunders E."/>
            <person name="Brettin T."/>
            <person name="Bruce D."/>
            <person name="Detter J.C."/>
            <person name="Han C."/>
            <person name="Schmutz J."/>
            <person name="Larimer F."/>
            <person name="Land M."/>
            <person name="Hauser L."/>
            <person name="Kyrpides N."/>
            <person name="Ivanova N."/>
            <person name="Biddle J.F."/>
            <person name="Zhang Z."/>
            <person name="Fitz-Gibbon S.T."/>
            <person name="Lowe T.M."/>
            <person name="Saltikov C."/>
            <person name="House C.H."/>
            <person name="Richardson P."/>
        </authorList>
    </citation>
    <scope>NUCLEOTIDE SEQUENCE [LARGE SCALE GENOMIC DNA]</scope>
    <source>
        <strain evidence="2">ATCC 700844 / DSM 13496 / JCM 10307 / IC-167</strain>
    </source>
</reference>
<dbReference type="HOGENOM" id="CLU_2447836_0_0_2"/>
<dbReference type="GeneID" id="5709858"/>
<dbReference type="OrthoDB" id="27029at2157"/>
<dbReference type="RefSeq" id="WP_012185880.1">
    <property type="nucleotide sequence ID" value="NC_009954.1"/>
</dbReference>
<keyword evidence="2" id="KW-1185">Reference proteome</keyword>
<dbReference type="AlphaFoldDB" id="A8MD05"/>
<organism evidence="1 2">
    <name type="scientific">Caldivirga maquilingensis (strain ATCC 700844 / DSM 13496 / JCM 10307 / IC-167)</name>
    <dbReference type="NCBI Taxonomy" id="397948"/>
    <lineage>
        <taxon>Archaea</taxon>
        <taxon>Thermoproteota</taxon>
        <taxon>Thermoprotei</taxon>
        <taxon>Thermoproteales</taxon>
        <taxon>Thermoproteaceae</taxon>
        <taxon>Caldivirga</taxon>
    </lineage>
</organism>
<evidence type="ECO:0000313" key="1">
    <source>
        <dbReference type="EMBL" id="ABW01661.1"/>
    </source>
</evidence>
<sequence>MPNDELEALSRIINDELSRLKPGDKVRTIDFVNSIMVNLSKGGRLSDEDEARLRPMIVDILWELQRRGLVKFSDDLLVFEKTQG</sequence>
<dbReference type="KEGG" id="cma:Cmaq_0826"/>
<evidence type="ECO:0000313" key="2">
    <source>
        <dbReference type="Proteomes" id="UP000001137"/>
    </source>
</evidence>
<dbReference type="EMBL" id="CP000852">
    <property type="protein sequence ID" value="ABW01661.1"/>
    <property type="molecule type" value="Genomic_DNA"/>
</dbReference>
<name>A8MD05_CALMQ</name>
<dbReference type="eggNOG" id="arCOG10488">
    <property type="taxonomic scope" value="Archaea"/>
</dbReference>
<protein>
    <submittedName>
        <fullName evidence="1">Uncharacterized protein</fullName>
    </submittedName>
</protein>
<gene>
    <name evidence="1" type="ordered locus">Cmaq_0826</name>
</gene>
<accession>A8MD05</accession>
<dbReference type="Proteomes" id="UP000001137">
    <property type="component" value="Chromosome"/>
</dbReference>